<organism evidence="2 3">
    <name type="scientific">Steinernema carpocapsae</name>
    <name type="common">Entomopathogenic nematode</name>
    <dbReference type="NCBI Taxonomy" id="34508"/>
    <lineage>
        <taxon>Eukaryota</taxon>
        <taxon>Metazoa</taxon>
        <taxon>Ecdysozoa</taxon>
        <taxon>Nematoda</taxon>
        <taxon>Chromadorea</taxon>
        <taxon>Rhabditida</taxon>
        <taxon>Tylenchina</taxon>
        <taxon>Panagrolaimomorpha</taxon>
        <taxon>Strongyloidoidea</taxon>
        <taxon>Steinernematidae</taxon>
        <taxon>Steinernema</taxon>
    </lineage>
</organism>
<dbReference type="Proteomes" id="UP000298663">
    <property type="component" value="Unassembled WGS sequence"/>
</dbReference>
<accession>A0A4U5NJP1</accession>
<dbReference type="EMBL" id="AZBU02000004">
    <property type="protein sequence ID" value="TKR82973.1"/>
    <property type="molecule type" value="Genomic_DNA"/>
</dbReference>
<comment type="caution">
    <text evidence="2">The sequence shown here is derived from an EMBL/GenBank/DDBJ whole genome shotgun (WGS) entry which is preliminary data.</text>
</comment>
<protein>
    <submittedName>
        <fullName evidence="2">Uncharacterized protein</fullName>
    </submittedName>
</protein>
<feature type="coiled-coil region" evidence="1">
    <location>
        <begin position="25"/>
        <end position="52"/>
    </location>
</feature>
<keyword evidence="1" id="KW-0175">Coiled coil</keyword>
<reference evidence="2 3" key="1">
    <citation type="journal article" date="2015" name="Genome Biol.">
        <title>Comparative genomics of Steinernema reveals deeply conserved gene regulatory networks.</title>
        <authorList>
            <person name="Dillman A.R."/>
            <person name="Macchietto M."/>
            <person name="Porter C.F."/>
            <person name="Rogers A."/>
            <person name="Williams B."/>
            <person name="Antoshechkin I."/>
            <person name="Lee M.M."/>
            <person name="Goodwin Z."/>
            <person name="Lu X."/>
            <person name="Lewis E.E."/>
            <person name="Goodrich-Blair H."/>
            <person name="Stock S.P."/>
            <person name="Adams B.J."/>
            <person name="Sternberg P.W."/>
            <person name="Mortazavi A."/>
        </authorList>
    </citation>
    <scope>NUCLEOTIDE SEQUENCE [LARGE SCALE GENOMIC DNA]</scope>
    <source>
        <strain evidence="2 3">ALL</strain>
    </source>
</reference>
<name>A0A4U5NJP1_STECR</name>
<proteinExistence type="predicted"/>
<gene>
    <name evidence="2" type="ORF">L596_016640</name>
</gene>
<evidence type="ECO:0000256" key="1">
    <source>
        <dbReference type="SAM" id="Coils"/>
    </source>
</evidence>
<reference evidence="2 3" key="2">
    <citation type="journal article" date="2019" name="G3 (Bethesda)">
        <title>Hybrid Assembly of the Genome of the Entomopathogenic Nematode Steinernema carpocapsae Identifies the X-Chromosome.</title>
        <authorList>
            <person name="Serra L."/>
            <person name="Macchietto M."/>
            <person name="Macias-Munoz A."/>
            <person name="McGill C.J."/>
            <person name="Rodriguez I.M."/>
            <person name="Rodriguez B."/>
            <person name="Murad R."/>
            <person name="Mortazavi A."/>
        </authorList>
    </citation>
    <scope>NUCLEOTIDE SEQUENCE [LARGE SCALE GENOMIC DNA]</scope>
    <source>
        <strain evidence="2 3">ALL</strain>
    </source>
</reference>
<sequence length="180" mass="20467">MTDCEMLLRMLQAQIIKPRPAVSVMTEIEIILRKLEREFEELKEEAPRCHEKNMEPIPVVKGASTNTNPPVSSCALHSKFGYPIKKSKKTNWMHVFTCFGWLNLQKRFFAPNSSECLPVPKLVNNPCLCDSQTAKGDHILILESIAVFKKCRYMQSTRRQIEKGSIDRAGLCPLGGKTFL</sequence>
<dbReference type="AlphaFoldDB" id="A0A4U5NJP1"/>
<keyword evidence="3" id="KW-1185">Reference proteome</keyword>
<evidence type="ECO:0000313" key="3">
    <source>
        <dbReference type="Proteomes" id="UP000298663"/>
    </source>
</evidence>
<evidence type="ECO:0000313" key="2">
    <source>
        <dbReference type="EMBL" id="TKR82973.1"/>
    </source>
</evidence>